<dbReference type="GO" id="GO:0005634">
    <property type="term" value="C:nucleus"/>
    <property type="evidence" value="ECO:0007669"/>
    <property type="project" value="TreeGrafter"/>
</dbReference>
<name>A0A5A7UZZ1_CUCMM</name>
<dbReference type="Pfam" id="PF07777">
    <property type="entry name" value="MFMR"/>
    <property type="match status" value="1"/>
</dbReference>
<evidence type="ECO:0000313" key="2">
    <source>
        <dbReference type="EMBL" id="KAA0060604.1"/>
    </source>
</evidence>
<dbReference type="Proteomes" id="UP000321393">
    <property type="component" value="Unassembled WGS sequence"/>
</dbReference>
<dbReference type="PANTHER" id="PTHR45967:SF20">
    <property type="entry name" value="G-BOX-BINDING FACTOR 1"/>
    <property type="match status" value="1"/>
</dbReference>
<comment type="caution">
    <text evidence="2">The sequence shown here is derived from an EMBL/GenBank/DDBJ whole genome shotgun (WGS) entry which is preliminary data.</text>
</comment>
<gene>
    <name evidence="2" type="ORF">E6C27_scaffold22G004820</name>
</gene>
<reference evidence="2 3" key="1">
    <citation type="submission" date="2019-08" db="EMBL/GenBank/DDBJ databases">
        <title>Draft genome sequences of two oriental melons (Cucumis melo L. var makuwa).</title>
        <authorList>
            <person name="Kwon S.-Y."/>
        </authorList>
    </citation>
    <scope>NUCLEOTIDE SEQUENCE [LARGE SCALE GENOMIC DNA]</scope>
    <source>
        <strain evidence="3">cv. SW 3</strain>
        <tissue evidence="2">Leaf</tissue>
    </source>
</reference>
<dbReference type="AlphaFoldDB" id="A0A5A7UZZ1"/>
<protein>
    <submittedName>
        <fullName evidence="2">G-box-binding factor 1 isoform X1</fullName>
    </submittedName>
</protein>
<evidence type="ECO:0000259" key="1">
    <source>
        <dbReference type="Pfam" id="PF07777"/>
    </source>
</evidence>
<sequence length="149" mass="16510">MPSFHHPLNLKIITVVLQHPSLRSTLHHPLIGSCVLIGIAPAPSYPDWSSSVQAYYSVGATPPPFFASTIASPTPHPYIWGGQHPLMLPYGTPVPYPAIYPPREFMPIPISLLLALFRSMLNMKGNPLMEKKGPKTIQGHVRKYCFSSR</sequence>
<organism evidence="2 3">
    <name type="scientific">Cucumis melo var. makuwa</name>
    <name type="common">Oriental melon</name>
    <dbReference type="NCBI Taxonomy" id="1194695"/>
    <lineage>
        <taxon>Eukaryota</taxon>
        <taxon>Viridiplantae</taxon>
        <taxon>Streptophyta</taxon>
        <taxon>Embryophyta</taxon>
        <taxon>Tracheophyta</taxon>
        <taxon>Spermatophyta</taxon>
        <taxon>Magnoliopsida</taxon>
        <taxon>eudicotyledons</taxon>
        <taxon>Gunneridae</taxon>
        <taxon>Pentapetalae</taxon>
        <taxon>rosids</taxon>
        <taxon>fabids</taxon>
        <taxon>Cucurbitales</taxon>
        <taxon>Cucurbitaceae</taxon>
        <taxon>Benincaseae</taxon>
        <taxon>Cucumis</taxon>
    </lineage>
</organism>
<proteinExistence type="predicted"/>
<evidence type="ECO:0000313" key="3">
    <source>
        <dbReference type="Proteomes" id="UP000321393"/>
    </source>
</evidence>
<dbReference type="STRING" id="1194695.A0A5A7UZZ1"/>
<dbReference type="InterPro" id="IPR012900">
    <property type="entry name" value="MFMR"/>
</dbReference>
<feature type="domain" description="G-box binding protein multifunctional mosaic region" evidence="1">
    <location>
        <begin position="41"/>
        <end position="105"/>
    </location>
</feature>
<dbReference type="OrthoDB" id="1642657at2759"/>
<dbReference type="GO" id="GO:0003700">
    <property type="term" value="F:DNA-binding transcription factor activity"/>
    <property type="evidence" value="ECO:0007669"/>
    <property type="project" value="InterPro"/>
</dbReference>
<dbReference type="GO" id="GO:0043565">
    <property type="term" value="F:sequence-specific DNA binding"/>
    <property type="evidence" value="ECO:0007669"/>
    <property type="project" value="InterPro"/>
</dbReference>
<dbReference type="EMBL" id="SSTE01005668">
    <property type="protein sequence ID" value="KAA0060604.1"/>
    <property type="molecule type" value="Genomic_DNA"/>
</dbReference>
<accession>A0A5A7UZZ1</accession>
<dbReference type="PANTHER" id="PTHR45967">
    <property type="entry name" value="G-BOX-BINDING FACTOR 3-RELATED"/>
    <property type="match status" value="1"/>
</dbReference>
<dbReference type="InterPro" id="IPR044827">
    <property type="entry name" value="GBF-like"/>
</dbReference>